<sequence>NTIKEIWHGKPYNKIRKTHVSKNRKCLKPCNRCNFGID</sequence>
<proteinExistence type="predicted"/>
<feature type="domain" description="4Fe4S-binding SPASM" evidence="1">
    <location>
        <begin position="2"/>
        <end position="34"/>
    </location>
</feature>
<evidence type="ECO:0000259" key="1">
    <source>
        <dbReference type="Pfam" id="PF13186"/>
    </source>
</evidence>
<reference evidence="2" key="1">
    <citation type="submission" date="2018-05" db="EMBL/GenBank/DDBJ databases">
        <authorList>
            <person name="Lanie J.A."/>
            <person name="Ng W.-L."/>
            <person name="Kazmierczak K.M."/>
            <person name="Andrzejewski T.M."/>
            <person name="Davidsen T.M."/>
            <person name="Wayne K.J."/>
            <person name="Tettelin H."/>
            <person name="Glass J.I."/>
            <person name="Rusch D."/>
            <person name="Podicherti R."/>
            <person name="Tsui H.-C.T."/>
            <person name="Winkler M.E."/>
        </authorList>
    </citation>
    <scope>NUCLEOTIDE SEQUENCE</scope>
</reference>
<name>A0A382VU25_9ZZZZ</name>
<dbReference type="EMBL" id="UINC01154618">
    <property type="protein sequence ID" value="SVD50003.1"/>
    <property type="molecule type" value="Genomic_DNA"/>
</dbReference>
<dbReference type="InterPro" id="IPR013785">
    <property type="entry name" value="Aldolase_TIM"/>
</dbReference>
<dbReference type="AlphaFoldDB" id="A0A382VU25"/>
<dbReference type="InterPro" id="IPR023885">
    <property type="entry name" value="4Fe4S-binding_SPASM_dom"/>
</dbReference>
<feature type="non-terminal residue" evidence="2">
    <location>
        <position position="1"/>
    </location>
</feature>
<dbReference type="Gene3D" id="3.20.20.70">
    <property type="entry name" value="Aldolase class I"/>
    <property type="match status" value="1"/>
</dbReference>
<gene>
    <name evidence="2" type="ORF">METZ01_LOCUS402857</name>
</gene>
<accession>A0A382VU25</accession>
<dbReference type="Pfam" id="PF13186">
    <property type="entry name" value="SPASM"/>
    <property type="match status" value="1"/>
</dbReference>
<evidence type="ECO:0000313" key="2">
    <source>
        <dbReference type="EMBL" id="SVD50003.1"/>
    </source>
</evidence>
<organism evidence="2">
    <name type="scientific">marine metagenome</name>
    <dbReference type="NCBI Taxonomy" id="408172"/>
    <lineage>
        <taxon>unclassified sequences</taxon>
        <taxon>metagenomes</taxon>
        <taxon>ecological metagenomes</taxon>
    </lineage>
</organism>
<protein>
    <recommendedName>
        <fullName evidence="1">4Fe4S-binding SPASM domain-containing protein</fullName>
    </recommendedName>
</protein>